<dbReference type="Proteomes" id="UP001500752">
    <property type="component" value="Unassembled WGS sequence"/>
</dbReference>
<keyword evidence="10" id="KW-1185">Reference proteome</keyword>
<comment type="pathway">
    <text evidence="2 8">One-carbon metabolism; tetrahydrofolate interconversion.</text>
</comment>
<evidence type="ECO:0000313" key="9">
    <source>
        <dbReference type="EMBL" id="GAA3665572.1"/>
    </source>
</evidence>
<proteinExistence type="inferred from homology"/>
<dbReference type="PANTHER" id="PTHR45754">
    <property type="entry name" value="METHYLENETETRAHYDROFOLATE REDUCTASE"/>
    <property type="match status" value="1"/>
</dbReference>
<sequence>MELSKTAPSPQSRRALAGLAGNIGYEVMPFKGTEDKVLEHVPTSVPLTVTATGGKGIDVTLDLVLRLRRHGYSVAPHLPARLFRDDAELSGVVDQLREADVRRVFIIAGDAPQPAGRFPDAYSLLKSLDSLGHHFEDVGIGGYPEGHATIEDQALESALEQKAPLATRILTQICFDARTTTAWAAGIKQRGVELPIYVGMPGPVSRQKLVRVSAGLGLGQSARFLQKQQNMLWRFFMPGGYRPDKLIRGLAAAVPTADTNIRGFHIFTFNDLAETEAWRRNLVQSVAEQEDQ</sequence>
<gene>
    <name evidence="9" type="ORF">GCM10023081_00510</name>
</gene>
<comment type="caution">
    <text evidence="9">The sequence shown here is derived from an EMBL/GenBank/DDBJ whole genome shotgun (WGS) entry which is preliminary data.</text>
</comment>
<evidence type="ECO:0000256" key="1">
    <source>
        <dbReference type="ARBA" id="ARBA00001974"/>
    </source>
</evidence>
<keyword evidence="5 8" id="KW-0274">FAD</keyword>
<evidence type="ECO:0000256" key="4">
    <source>
        <dbReference type="ARBA" id="ARBA00022630"/>
    </source>
</evidence>
<evidence type="ECO:0000256" key="2">
    <source>
        <dbReference type="ARBA" id="ARBA00004777"/>
    </source>
</evidence>
<dbReference type="InterPro" id="IPR029041">
    <property type="entry name" value="FAD-linked_oxidoreductase-like"/>
</dbReference>
<dbReference type="Pfam" id="PF02219">
    <property type="entry name" value="MTHFR"/>
    <property type="match status" value="1"/>
</dbReference>
<evidence type="ECO:0000256" key="8">
    <source>
        <dbReference type="RuleBase" id="RU003862"/>
    </source>
</evidence>
<reference evidence="10" key="1">
    <citation type="journal article" date="2019" name="Int. J. Syst. Evol. Microbiol.">
        <title>The Global Catalogue of Microorganisms (GCM) 10K type strain sequencing project: providing services to taxonomists for standard genome sequencing and annotation.</title>
        <authorList>
            <consortium name="The Broad Institute Genomics Platform"/>
            <consortium name="The Broad Institute Genome Sequencing Center for Infectious Disease"/>
            <person name="Wu L."/>
            <person name="Ma J."/>
        </authorList>
    </citation>
    <scope>NUCLEOTIDE SEQUENCE [LARGE SCALE GENOMIC DNA]</scope>
    <source>
        <strain evidence="10">JCM 30742</strain>
    </source>
</reference>
<keyword evidence="6 8" id="KW-0560">Oxidoreductase</keyword>
<evidence type="ECO:0000256" key="7">
    <source>
        <dbReference type="ARBA" id="ARBA00048628"/>
    </source>
</evidence>
<dbReference type="PANTHER" id="PTHR45754:SF3">
    <property type="entry name" value="METHYLENETETRAHYDROFOLATE REDUCTASE (NADPH)"/>
    <property type="match status" value="1"/>
</dbReference>
<evidence type="ECO:0000313" key="10">
    <source>
        <dbReference type="Proteomes" id="UP001500752"/>
    </source>
</evidence>
<protein>
    <recommendedName>
        <fullName evidence="8">Methylenetetrahydrofolate reductase</fullName>
    </recommendedName>
</protein>
<dbReference type="Gene3D" id="3.20.20.220">
    <property type="match status" value="1"/>
</dbReference>
<evidence type="ECO:0000256" key="6">
    <source>
        <dbReference type="ARBA" id="ARBA00023002"/>
    </source>
</evidence>
<keyword evidence="4 8" id="KW-0285">Flavoprotein</keyword>
<dbReference type="SUPFAM" id="SSF51730">
    <property type="entry name" value="FAD-linked oxidoreductase"/>
    <property type="match status" value="1"/>
</dbReference>
<organism evidence="9 10">
    <name type="scientific">Arthrobacter ginkgonis</name>
    <dbReference type="NCBI Taxonomy" id="1630594"/>
    <lineage>
        <taxon>Bacteria</taxon>
        <taxon>Bacillati</taxon>
        <taxon>Actinomycetota</taxon>
        <taxon>Actinomycetes</taxon>
        <taxon>Micrococcales</taxon>
        <taxon>Micrococcaceae</taxon>
        <taxon>Arthrobacter</taxon>
    </lineage>
</organism>
<dbReference type="InterPro" id="IPR003171">
    <property type="entry name" value="Mehydrof_redctse-like"/>
</dbReference>
<evidence type="ECO:0000256" key="3">
    <source>
        <dbReference type="ARBA" id="ARBA00006743"/>
    </source>
</evidence>
<comment type="catalytic activity">
    <reaction evidence="7">
        <text>(6S)-5-methyl-5,6,7,8-tetrahydrofolate + NAD(+) = (6R)-5,10-methylene-5,6,7,8-tetrahydrofolate + NADH + H(+)</text>
        <dbReference type="Rhea" id="RHEA:19821"/>
        <dbReference type="ChEBI" id="CHEBI:15378"/>
        <dbReference type="ChEBI" id="CHEBI:15636"/>
        <dbReference type="ChEBI" id="CHEBI:18608"/>
        <dbReference type="ChEBI" id="CHEBI:57540"/>
        <dbReference type="ChEBI" id="CHEBI:57945"/>
        <dbReference type="EC" id="1.5.1.54"/>
    </reaction>
    <physiologicalReaction direction="right-to-left" evidence="7">
        <dbReference type="Rhea" id="RHEA:19823"/>
    </physiologicalReaction>
</comment>
<dbReference type="RefSeq" id="WP_345147593.1">
    <property type="nucleotide sequence ID" value="NZ_BAABEO010000001.1"/>
</dbReference>
<comment type="cofactor">
    <cofactor evidence="1 8">
        <name>FAD</name>
        <dbReference type="ChEBI" id="CHEBI:57692"/>
    </cofactor>
</comment>
<evidence type="ECO:0000256" key="5">
    <source>
        <dbReference type="ARBA" id="ARBA00022827"/>
    </source>
</evidence>
<accession>A0ABP7BS01</accession>
<comment type="similarity">
    <text evidence="3 8">Belongs to the methylenetetrahydrofolate reductase family.</text>
</comment>
<name>A0ABP7BS01_9MICC</name>
<dbReference type="EMBL" id="BAABEO010000001">
    <property type="protein sequence ID" value="GAA3665572.1"/>
    <property type="molecule type" value="Genomic_DNA"/>
</dbReference>